<dbReference type="SUPFAM" id="SSF55785">
    <property type="entry name" value="PYP-like sensor domain (PAS domain)"/>
    <property type="match status" value="5"/>
</dbReference>
<proteinExistence type="predicted"/>
<dbReference type="Proteomes" id="UP000183994">
    <property type="component" value="Unassembled WGS sequence"/>
</dbReference>
<evidence type="ECO:0000256" key="7">
    <source>
        <dbReference type="SAM" id="Coils"/>
    </source>
</evidence>
<dbReference type="InterPro" id="IPR004358">
    <property type="entry name" value="Sig_transdc_His_kin-like_C"/>
</dbReference>
<evidence type="ECO:0000256" key="5">
    <source>
        <dbReference type="ARBA" id="ARBA00022777"/>
    </source>
</evidence>
<dbReference type="InterPro" id="IPR000014">
    <property type="entry name" value="PAS"/>
</dbReference>
<gene>
    <name evidence="12" type="ORF">SAMN02745216_04333</name>
</gene>
<dbReference type="PROSITE" id="PS50110">
    <property type="entry name" value="RESPONSE_REGULATORY"/>
    <property type="match status" value="1"/>
</dbReference>
<feature type="domain" description="PAS" evidence="10">
    <location>
        <begin position="224"/>
        <end position="295"/>
    </location>
</feature>
<dbReference type="Pfam" id="PF02518">
    <property type="entry name" value="HATPase_c"/>
    <property type="match status" value="1"/>
</dbReference>
<feature type="domain" description="PAC" evidence="11">
    <location>
        <begin position="295"/>
        <end position="347"/>
    </location>
</feature>
<dbReference type="Pfam" id="PF08447">
    <property type="entry name" value="PAS_3"/>
    <property type="match status" value="1"/>
</dbReference>
<dbReference type="CDD" id="cd00082">
    <property type="entry name" value="HisKA"/>
    <property type="match status" value="1"/>
</dbReference>
<feature type="domain" description="Response regulatory" evidence="9">
    <location>
        <begin position="1314"/>
        <end position="1430"/>
    </location>
</feature>
<feature type="domain" description="PAS" evidence="10">
    <location>
        <begin position="677"/>
        <end position="749"/>
    </location>
</feature>
<dbReference type="GO" id="GO:0006355">
    <property type="term" value="P:regulation of DNA-templated transcription"/>
    <property type="evidence" value="ECO:0007669"/>
    <property type="project" value="InterPro"/>
</dbReference>
<dbReference type="PROSITE" id="PS50109">
    <property type="entry name" value="HIS_KIN"/>
    <property type="match status" value="1"/>
</dbReference>
<evidence type="ECO:0000259" key="8">
    <source>
        <dbReference type="PROSITE" id="PS50109"/>
    </source>
</evidence>
<evidence type="ECO:0000256" key="1">
    <source>
        <dbReference type="ARBA" id="ARBA00000085"/>
    </source>
</evidence>
<dbReference type="Gene3D" id="3.30.450.40">
    <property type="match status" value="1"/>
</dbReference>
<dbReference type="GO" id="GO:0000155">
    <property type="term" value="F:phosphorelay sensor kinase activity"/>
    <property type="evidence" value="ECO:0007669"/>
    <property type="project" value="InterPro"/>
</dbReference>
<dbReference type="SMART" id="SM00448">
    <property type="entry name" value="REC"/>
    <property type="match status" value="1"/>
</dbReference>
<keyword evidence="7" id="KW-0175">Coiled coil</keyword>
<dbReference type="Gene3D" id="1.10.287.130">
    <property type="match status" value="1"/>
</dbReference>
<evidence type="ECO:0000256" key="6">
    <source>
        <dbReference type="PROSITE-ProRule" id="PRU00169"/>
    </source>
</evidence>
<dbReference type="EC" id="2.7.13.3" evidence="2"/>
<dbReference type="InterPro" id="IPR005467">
    <property type="entry name" value="His_kinase_dom"/>
</dbReference>
<keyword evidence="4" id="KW-0808">Transferase</keyword>
<evidence type="ECO:0000313" key="12">
    <source>
        <dbReference type="EMBL" id="SHK93249.1"/>
    </source>
</evidence>
<evidence type="ECO:0000259" key="11">
    <source>
        <dbReference type="PROSITE" id="PS50113"/>
    </source>
</evidence>
<dbReference type="Pfam" id="PF00512">
    <property type="entry name" value="HisKA"/>
    <property type="match status" value="1"/>
</dbReference>
<dbReference type="SUPFAM" id="SSF52172">
    <property type="entry name" value="CheY-like"/>
    <property type="match status" value="1"/>
</dbReference>
<dbReference type="InterPro" id="IPR000700">
    <property type="entry name" value="PAS-assoc_C"/>
</dbReference>
<dbReference type="EMBL" id="FQZU01000038">
    <property type="protein sequence ID" value="SHK93249.1"/>
    <property type="molecule type" value="Genomic_DNA"/>
</dbReference>
<dbReference type="SMART" id="SM00388">
    <property type="entry name" value="HisKA"/>
    <property type="match status" value="1"/>
</dbReference>
<dbReference type="SMART" id="SM00086">
    <property type="entry name" value="PAC"/>
    <property type="match status" value="4"/>
</dbReference>
<dbReference type="InterPro" id="IPR013655">
    <property type="entry name" value="PAS_fold_3"/>
</dbReference>
<dbReference type="SMART" id="SM00387">
    <property type="entry name" value="HATPase_c"/>
    <property type="match status" value="1"/>
</dbReference>
<feature type="domain" description="PAC" evidence="11">
    <location>
        <begin position="624"/>
        <end position="676"/>
    </location>
</feature>
<dbReference type="SUPFAM" id="SSF47384">
    <property type="entry name" value="Homodimeric domain of signal transducing histidine kinase"/>
    <property type="match status" value="1"/>
</dbReference>
<dbReference type="InterPro" id="IPR052162">
    <property type="entry name" value="Sensor_kinase/Photoreceptor"/>
</dbReference>
<dbReference type="SMART" id="SM00091">
    <property type="entry name" value="PAS"/>
    <property type="match status" value="5"/>
</dbReference>
<keyword evidence="3 6" id="KW-0597">Phosphoprotein</keyword>
<evidence type="ECO:0000259" key="10">
    <source>
        <dbReference type="PROSITE" id="PS50112"/>
    </source>
</evidence>
<dbReference type="InterPro" id="IPR003594">
    <property type="entry name" value="HATPase_dom"/>
</dbReference>
<feature type="domain" description="Histidine kinase" evidence="8">
    <location>
        <begin position="1070"/>
        <end position="1293"/>
    </location>
</feature>
<dbReference type="Pfam" id="PF10114">
    <property type="entry name" value="PocR"/>
    <property type="match status" value="1"/>
</dbReference>
<accession>A0A1M6WHY3</accession>
<dbReference type="Pfam" id="PF13188">
    <property type="entry name" value="PAS_8"/>
    <property type="match status" value="1"/>
</dbReference>
<dbReference type="InterPro" id="IPR011006">
    <property type="entry name" value="CheY-like_superfamily"/>
</dbReference>
<organism evidence="12 13">
    <name type="scientific">Desulfatibacillum alkenivorans DSM 16219</name>
    <dbReference type="NCBI Taxonomy" id="1121393"/>
    <lineage>
        <taxon>Bacteria</taxon>
        <taxon>Pseudomonadati</taxon>
        <taxon>Thermodesulfobacteriota</taxon>
        <taxon>Desulfobacteria</taxon>
        <taxon>Desulfobacterales</taxon>
        <taxon>Desulfatibacillaceae</taxon>
        <taxon>Desulfatibacillum</taxon>
    </lineage>
</organism>
<sequence length="1432" mass="160864">MTFKAPPSYEELQKRLKRAEDALQAVRDGQVDAIVGNNQTLVVRLAEAEAREAHIKNVLLTIRSVNKLLASEETPLGLIDKACTQLTAGPSYQNAWIALVDSQTHGVTAVKSGRASGGFLQLERHLMQGEYPRCVRQALLADEVTVVRNARRDCPECPLTQEYGGWAAFTCRLGYKDRIHGVLSVSVPAELAGDQEEQVLFRELANDIGAALDKMTAQQQAEKRIALLGRMLDLAPASITIHDYEGRFYYGNQATYTLHGYADEEEFLNTELHDLDDPETRAMLPERFRKIREKGEARFEVLHHRKDGSTFPLEVLARSIEWNGKPAILSVAADITERKKAEETLRESESRVRTKLNALLDPEGDIGRLNLADVLDVDQIQSLMDDFHALTDIGVGIIDLEGNVLVGTGWQDVCTKFHRVHPETALNCRESDTLLASNVEPGTFKLYKCKNSMWDMATPIVIGGKHVGNLFLGQFFLEDETPDVAAFREQAHCYGFDEEAYLKAYLAIPRWSRETVEQVMTFYCNLINLISRMSYAHIKLARTSEALRQSEQLFRSFVENANDIVYALSAEGRFTYVSPNWLEFIGEPAERAVGKSFEPYVHPEDVHLCRAFLEKTLKNGGRQGSLEYRVRHHDGSWRWHVSKGSPNRDESGSVTGYVGIARDVTEAKQAEEALKASEMRFKEMLRNVTSVAVQGYALDGAVSYWNHAAETFYGYTEEEALGQNLIDLIIPPAMRETVRAEMRRMAETGKAIPPSELELMRKDGSPIQVYSSHALVRVPGREPELFCIDIDLTEHKLAEEKLREEREQLLAIFNSIDEVIYISDPSTHELLYVNSYFQRMLPADCLGAKCYKIIQNRDSPCPFCTNDIILKQKPASHHWEFHNKHVDRHYAIADRIISWPDGRDVRFEIAIDITKRKHLERRNQVLANIIKRSQDFIGVADMDQAAYFVNPAGQAMVGLDGEEAVAQTRIEDYFLPDDLPYLRNTILPAVMRDGRWAGEFRFRHFKTGEAIPVLYDLFHTEDIATGDMTNIATITRNITERKQAEAEREKLHAQLTQAQKMESVGRLAGGVAHDFNNMLNVIIGYSELALDGMPQAHPFYESFREILDAAMRSSEVTRQLLAFARKQTIAPKVLDLNETLEGMLKMLRRLIGEDIRMIWKPGTETRYVCMDPSQLDQLLANLCVNARDAIADGGEIIISTDNVYISAKDCSANPDLNPGDYVLLSVQDNGCGMDRETMANIFEPFFTTKKADRGTGLGLSTIYGIVKQNNGAVLVESEPGKGALFKIYLPRHGSPETASEALKADDPLEGKGETVLLVEDEKAIISMAKSMLERSGYRVLTASSPQKALNLADEFQDGIQLLITDVIMPGMNGKDLAEELKSRNPSLKVLFMSGYTADLIARHGVLEGEVHFLEKPFSQNKLAEQVRKALES</sequence>
<dbReference type="Pfam" id="PF13426">
    <property type="entry name" value="PAS_9"/>
    <property type="match status" value="2"/>
</dbReference>
<dbReference type="PROSITE" id="PS50113">
    <property type="entry name" value="PAC"/>
    <property type="match status" value="3"/>
</dbReference>
<dbReference type="PRINTS" id="PR00344">
    <property type="entry name" value="BCTRLSENSOR"/>
</dbReference>
<feature type="modified residue" description="4-aspartylphosphate" evidence="6">
    <location>
        <position position="1365"/>
    </location>
</feature>
<feature type="domain" description="PAS" evidence="10">
    <location>
        <begin position="550"/>
        <end position="620"/>
    </location>
</feature>
<dbReference type="SUPFAM" id="SSF55874">
    <property type="entry name" value="ATPase domain of HSP90 chaperone/DNA topoisomerase II/histidine kinase"/>
    <property type="match status" value="1"/>
</dbReference>
<dbReference type="NCBIfam" id="TIGR00229">
    <property type="entry name" value="sensory_box"/>
    <property type="match status" value="4"/>
</dbReference>
<evidence type="ECO:0000256" key="4">
    <source>
        <dbReference type="ARBA" id="ARBA00022679"/>
    </source>
</evidence>
<evidence type="ECO:0000259" key="9">
    <source>
        <dbReference type="PROSITE" id="PS50110"/>
    </source>
</evidence>
<dbReference type="Gene3D" id="3.30.565.10">
    <property type="entry name" value="Histidine kinase-like ATPase, C-terminal domain"/>
    <property type="match status" value="1"/>
</dbReference>
<dbReference type="InterPro" id="IPR036890">
    <property type="entry name" value="HATPase_C_sf"/>
</dbReference>
<keyword evidence="13" id="KW-1185">Reference proteome</keyword>
<dbReference type="InterPro" id="IPR001789">
    <property type="entry name" value="Sig_transdc_resp-reg_receiver"/>
</dbReference>
<evidence type="ECO:0000313" key="13">
    <source>
        <dbReference type="Proteomes" id="UP000183994"/>
    </source>
</evidence>
<feature type="coiled-coil region" evidence="7">
    <location>
        <begin position="1034"/>
        <end position="1061"/>
    </location>
</feature>
<dbReference type="InterPro" id="IPR013767">
    <property type="entry name" value="PAS_fold"/>
</dbReference>
<dbReference type="InterPro" id="IPR036097">
    <property type="entry name" value="HisK_dim/P_sf"/>
</dbReference>
<dbReference type="InterPro" id="IPR001610">
    <property type="entry name" value="PAC"/>
</dbReference>
<comment type="catalytic activity">
    <reaction evidence="1">
        <text>ATP + protein L-histidine = ADP + protein N-phospho-L-histidine.</text>
        <dbReference type="EC" id="2.7.13.3"/>
    </reaction>
</comment>
<evidence type="ECO:0000256" key="3">
    <source>
        <dbReference type="ARBA" id="ARBA00022553"/>
    </source>
</evidence>
<reference evidence="13" key="1">
    <citation type="submission" date="2016-11" db="EMBL/GenBank/DDBJ databases">
        <authorList>
            <person name="Varghese N."/>
            <person name="Submissions S."/>
        </authorList>
    </citation>
    <scope>NUCLEOTIDE SEQUENCE [LARGE SCALE GENOMIC DNA]</scope>
    <source>
        <strain evidence="13">DSM 16219</strain>
    </source>
</reference>
<dbReference type="RefSeq" id="WP_073478341.1">
    <property type="nucleotide sequence ID" value="NZ_FQZU01000038.1"/>
</dbReference>
<dbReference type="InterPro" id="IPR029016">
    <property type="entry name" value="GAF-like_dom_sf"/>
</dbReference>
<keyword evidence="5" id="KW-0418">Kinase</keyword>
<protein>
    <recommendedName>
        <fullName evidence="2">histidine kinase</fullName>
        <ecNumber evidence="2">2.7.13.3</ecNumber>
    </recommendedName>
</protein>
<dbReference type="PANTHER" id="PTHR43304">
    <property type="entry name" value="PHYTOCHROME-LIKE PROTEIN CPH1"/>
    <property type="match status" value="1"/>
</dbReference>
<dbReference type="Gene3D" id="3.30.450.20">
    <property type="entry name" value="PAS domain"/>
    <property type="match status" value="5"/>
</dbReference>
<dbReference type="InterPro" id="IPR003661">
    <property type="entry name" value="HisK_dim/P_dom"/>
</dbReference>
<dbReference type="Pfam" id="PF00072">
    <property type="entry name" value="Response_reg"/>
    <property type="match status" value="1"/>
</dbReference>
<dbReference type="InterPro" id="IPR035965">
    <property type="entry name" value="PAS-like_dom_sf"/>
</dbReference>
<feature type="domain" description="PAS" evidence="10">
    <location>
        <begin position="922"/>
        <end position="994"/>
    </location>
</feature>
<evidence type="ECO:0000256" key="2">
    <source>
        <dbReference type="ARBA" id="ARBA00012438"/>
    </source>
</evidence>
<dbReference type="CDD" id="cd00130">
    <property type="entry name" value="PAS"/>
    <property type="match status" value="4"/>
</dbReference>
<dbReference type="CDD" id="cd00156">
    <property type="entry name" value="REC"/>
    <property type="match status" value="1"/>
</dbReference>
<feature type="domain" description="PAC" evidence="11">
    <location>
        <begin position="753"/>
        <end position="804"/>
    </location>
</feature>
<dbReference type="SUPFAM" id="SSF55781">
    <property type="entry name" value="GAF domain-like"/>
    <property type="match status" value="1"/>
</dbReference>
<dbReference type="PANTHER" id="PTHR43304:SF1">
    <property type="entry name" value="PAC DOMAIN-CONTAINING PROTEIN"/>
    <property type="match status" value="1"/>
</dbReference>
<name>A0A1M6WHY3_9BACT</name>
<dbReference type="Gene3D" id="3.40.50.2300">
    <property type="match status" value="1"/>
</dbReference>
<dbReference type="STRING" id="1121393.SAMN02745216_04333"/>
<dbReference type="OrthoDB" id="9806821at2"/>
<dbReference type="Pfam" id="PF00989">
    <property type="entry name" value="PAS"/>
    <property type="match status" value="1"/>
</dbReference>
<dbReference type="InterPro" id="IPR018771">
    <property type="entry name" value="PocR_dom"/>
</dbReference>
<dbReference type="FunFam" id="3.30.450.20:FF:000099">
    <property type="entry name" value="Sensory box sensor histidine kinase"/>
    <property type="match status" value="1"/>
</dbReference>
<dbReference type="PROSITE" id="PS50112">
    <property type="entry name" value="PAS"/>
    <property type="match status" value="4"/>
</dbReference>